<feature type="transmembrane region" description="Helical" evidence="2">
    <location>
        <begin position="55"/>
        <end position="79"/>
    </location>
</feature>
<comment type="catalytic activity">
    <reaction evidence="2">
        <text>a quinone + NADH + 5 H(+)(in) = a quinol + NAD(+) + 4 H(+)(out)</text>
        <dbReference type="Rhea" id="RHEA:57888"/>
        <dbReference type="ChEBI" id="CHEBI:15378"/>
        <dbReference type="ChEBI" id="CHEBI:24646"/>
        <dbReference type="ChEBI" id="CHEBI:57540"/>
        <dbReference type="ChEBI" id="CHEBI:57945"/>
        <dbReference type="ChEBI" id="CHEBI:132124"/>
    </reaction>
</comment>
<dbReference type="NCBIfam" id="NF005164">
    <property type="entry name" value="PRK06638.1-4"/>
    <property type="match status" value="1"/>
</dbReference>
<protein>
    <recommendedName>
        <fullName evidence="2">NADH-quinone oxidoreductase subunit J</fullName>
        <ecNumber evidence="2">7.1.1.-</ecNumber>
    </recommendedName>
</protein>
<dbReference type="AlphaFoldDB" id="A0A2S4MLW3"/>
<dbReference type="InterPro" id="IPR042106">
    <property type="entry name" value="Nuo/plastoQ_OxRdtase_6_NuoJ"/>
</dbReference>
<dbReference type="InterPro" id="IPR001457">
    <property type="entry name" value="NADH_UbQ/plastoQ_OxRdtase_su6"/>
</dbReference>
<dbReference type="OrthoDB" id="5295927at2"/>
<feature type="transmembrane region" description="Helical" evidence="2">
    <location>
        <begin position="31"/>
        <end position="49"/>
    </location>
</feature>
<evidence type="ECO:0000313" key="4">
    <source>
        <dbReference type="Proteomes" id="UP000237381"/>
    </source>
</evidence>
<evidence type="ECO:0000256" key="2">
    <source>
        <dbReference type="RuleBase" id="RU004429"/>
    </source>
</evidence>
<comment type="similarity">
    <text evidence="1 2">Belongs to the complex I subunit 6 family.</text>
</comment>
<dbReference type="GO" id="GO:0005886">
    <property type="term" value="C:plasma membrane"/>
    <property type="evidence" value="ECO:0007669"/>
    <property type="project" value="UniProtKB-SubCell"/>
</dbReference>
<keyword evidence="2" id="KW-1133">Transmembrane helix</keyword>
<keyword evidence="2" id="KW-0874">Quinone</keyword>
<dbReference type="Proteomes" id="UP000237381">
    <property type="component" value="Unassembled WGS sequence"/>
</dbReference>
<sequence>MEFTTVLFYIFALLLTLSGMKVITARNPVSSALFLVLAFFNAAAVWMLLEAEFLAILLVLVYVGAVMVLFLFVVMMLDINVDVLSRDFKRFIPVATIVGAIMVVETALILWHGYGATTTPVADGSLAAVSSGAMSNTHLIGKIIYTDYIFAFEVAGLVLLVAIVAAIGLTVREPKDSKRQDVSKQVAVRAKDRVRIVKMQAVVEVPEVEEPAPADAAAAAPAAAPGAAPAAPATKS</sequence>
<proteinExistence type="inferred from homology"/>
<keyword evidence="2" id="KW-0812">Transmembrane</keyword>
<dbReference type="EC" id="7.1.1.-" evidence="2"/>
<comment type="subcellular location">
    <subcellularLocation>
        <location evidence="2">Cell membrane</location>
        <topology evidence="2">Multi-pass membrane protein</topology>
    </subcellularLocation>
</comment>
<feature type="transmembrane region" description="Helical" evidence="2">
    <location>
        <begin position="148"/>
        <end position="171"/>
    </location>
</feature>
<keyword evidence="2" id="KW-0472">Membrane</keyword>
<dbReference type="RefSeq" id="WP_103701386.1">
    <property type="nucleotide sequence ID" value="NZ_PQGA01000001.1"/>
</dbReference>
<evidence type="ECO:0000256" key="1">
    <source>
        <dbReference type="ARBA" id="ARBA00005698"/>
    </source>
</evidence>
<feature type="transmembrane region" description="Helical" evidence="2">
    <location>
        <begin position="6"/>
        <end position="24"/>
    </location>
</feature>
<dbReference type="Pfam" id="PF00499">
    <property type="entry name" value="Oxidored_q3"/>
    <property type="match status" value="1"/>
</dbReference>
<keyword evidence="2" id="KW-1003">Cell membrane</keyword>
<dbReference type="PANTHER" id="PTHR33269:SF17">
    <property type="entry name" value="NADH-UBIQUINONE OXIDOREDUCTASE CHAIN 6"/>
    <property type="match status" value="1"/>
</dbReference>
<organism evidence="3 4">
    <name type="scientific">Paraburkholderia eburnea</name>
    <dbReference type="NCBI Taxonomy" id="1189126"/>
    <lineage>
        <taxon>Bacteria</taxon>
        <taxon>Pseudomonadati</taxon>
        <taxon>Pseudomonadota</taxon>
        <taxon>Betaproteobacteria</taxon>
        <taxon>Burkholderiales</taxon>
        <taxon>Burkholderiaceae</taxon>
        <taxon>Paraburkholderia</taxon>
    </lineage>
</organism>
<keyword evidence="2" id="KW-0520">NAD</keyword>
<gene>
    <name evidence="3" type="ORF">B0G62_10128</name>
</gene>
<comment type="caution">
    <text evidence="3">The sequence shown here is derived from an EMBL/GenBank/DDBJ whole genome shotgun (WGS) entry which is preliminary data.</text>
</comment>
<dbReference type="Gene3D" id="1.20.120.1200">
    <property type="entry name" value="NADH-ubiquinone/plastoquinone oxidoreductase chain 6, subunit NuoJ"/>
    <property type="match status" value="1"/>
</dbReference>
<accession>A0A2S4MLW3</accession>
<dbReference type="GO" id="GO:0048038">
    <property type="term" value="F:quinone binding"/>
    <property type="evidence" value="ECO:0007669"/>
    <property type="project" value="UniProtKB-UniRule"/>
</dbReference>
<feature type="transmembrane region" description="Helical" evidence="2">
    <location>
        <begin position="91"/>
        <end position="111"/>
    </location>
</feature>
<name>A0A2S4MLW3_9BURK</name>
<reference evidence="3 4" key="1">
    <citation type="submission" date="2018-01" db="EMBL/GenBank/DDBJ databases">
        <title>Genomic Encyclopedia of Type Strains, Phase III (KMG-III): the genomes of soil and plant-associated and newly described type strains.</title>
        <authorList>
            <person name="Whitman W."/>
        </authorList>
    </citation>
    <scope>NUCLEOTIDE SEQUENCE [LARGE SCALE GENOMIC DNA]</scope>
    <source>
        <strain evidence="3 4">JCM 18070</strain>
    </source>
</reference>
<dbReference type="GO" id="GO:0008137">
    <property type="term" value="F:NADH dehydrogenase (ubiquinone) activity"/>
    <property type="evidence" value="ECO:0007669"/>
    <property type="project" value="UniProtKB-UniRule"/>
</dbReference>
<dbReference type="EMBL" id="PQGA01000001">
    <property type="protein sequence ID" value="POR55635.1"/>
    <property type="molecule type" value="Genomic_DNA"/>
</dbReference>
<comment type="function">
    <text evidence="2">NDH-1 shuttles electrons from NADH, via FMN and iron-sulfur (Fe-S) centers, to quinones in the respiratory chain. Couples the redox reaction to proton translocation (for every two electrons transferred, four hydrogen ions are translocated across the cytoplasmic membrane), and thus conserves the redox energy in a proton gradient.</text>
</comment>
<dbReference type="PANTHER" id="PTHR33269">
    <property type="entry name" value="NADH-UBIQUINONE OXIDOREDUCTASE CHAIN 6"/>
    <property type="match status" value="1"/>
</dbReference>
<keyword evidence="4" id="KW-1185">Reference proteome</keyword>
<evidence type="ECO:0000313" key="3">
    <source>
        <dbReference type="EMBL" id="POR55635.1"/>
    </source>
</evidence>